<comment type="caution">
    <text evidence="1">The sequence shown here is derived from an EMBL/GenBank/DDBJ whole genome shotgun (WGS) entry which is preliminary data.</text>
</comment>
<dbReference type="RefSeq" id="WP_393013311.1">
    <property type="nucleotide sequence ID" value="NZ_JAZAQF010000069.1"/>
</dbReference>
<reference evidence="2" key="1">
    <citation type="journal article" date="2024" name="Algal Res.">
        <title>Biochemical, toxicological and genomic investigation of a high-biomass producing Limnothrix strain isolated from Italian shallow drinking water reservoir.</title>
        <authorList>
            <person name="Simonazzi M."/>
            <person name="Shishido T.K."/>
            <person name="Delbaje E."/>
            <person name="Wahlsten M."/>
            <person name="Fewer D.P."/>
            <person name="Sivonen K."/>
            <person name="Pezzolesi L."/>
            <person name="Pistocchi R."/>
        </authorList>
    </citation>
    <scope>NUCLEOTIDE SEQUENCE [LARGE SCALE GENOMIC DNA]</scope>
    <source>
        <strain evidence="2">LRLZ20PSL1</strain>
    </source>
</reference>
<name>A0ABW7CAP7_9CYAN</name>
<accession>A0ABW7CAP7</accession>
<gene>
    <name evidence="1" type="ORF">VPK24_11185</name>
</gene>
<sequence>MADRWWPALHHACPEYPIHRSDPQRDPEQLTPMGVWLVPAPISVA</sequence>
<proteinExistence type="predicted"/>
<dbReference type="EMBL" id="JAZAQF010000069">
    <property type="protein sequence ID" value="MFG3818200.1"/>
    <property type="molecule type" value="Genomic_DNA"/>
</dbReference>
<evidence type="ECO:0000313" key="1">
    <source>
        <dbReference type="EMBL" id="MFG3818200.1"/>
    </source>
</evidence>
<dbReference type="Proteomes" id="UP001604335">
    <property type="component" value="Unassembled WGS sequence"/>
</dbReference>
<evidence type="ECO:0000313" key="2">
    <source>
        <dbReference type="Proteomes" id="UP001604335"/>
    </source>
</evidence>
<organism evidence="1 2">
    <name type="scientific">Limnothrix redekei LRLZ20PSL1</name>
    <dbReference type="NCBI Taxonomy" id="3112953"/>
    <lineage>
        <taxon>Bacteria</taxon>
        <taxon>Bacillati</taxon>
        <taxon>Cyanobacteriota</taxon>
        <taxon>Cyanophyceae</taxon>
        <taxon>Pseudanabaenales</taxon>
        <taxon>Pseudanabaenaceae</taxon>
        <taxon>Limnothrix</taxon>
    </lineage>
</organism>
<keyword evidence="2" id="KW-1185">Reference proteome</keyword>
<protein>
    <submittedName>
        <fullName evidence="1">Uncharacterized protein</fullName>
    </submittedName>
</protein>